<accession>A0ABT6Q4A8</accession>
<gene>
    <name evidence="1" type="ORF">QJV33_00235</name>
</gene>
<proteinExistence type="predicted"/>
<dbReference type="RefSeq" id="WP_281461422.1">
    <property type="nucleotide sequence ID" value="NZ_JASBAN010000001.1"/>
</dbReference>
<name>A0ABT6Q4A8_9PROT</name>
<dbReference type="Proteomes" id="UP001431775">
    <property type="component" value="Unassembled WGS sequence"/>
</dbReference>
<protein>
    <submittedName>
        <fullName evidence="1">Uncharacterized protein</fullName>
    </submittedName>
</protein>
<evidence type="ECO:0000313" key="2">
    <source>
        <dbReference type="Proteomes" id="UP001431775"/>
    </source>
</evidence>
<reference evidence="1" key="1">
    <citation type="submission" date="2023-05" db="EMBL/GenBank/DDBJ databases">
        <title>Whole genome sequence of Commensalibacter sp.</title>
        <authorList>
            <person name="Charoenyingcharoen P."/>
            <person name="Yukphan P."/>
        </authorList>
    </citation>
    <scope>NUCLEOTIDE SEQUENCE</scope>
    <source>
        <strain evidence="1">TBRC 10068</strain>
    </source>
</reference>
<dbReference type="EMBL" id="JASBAN010000001">
    <property type="protein sequence ID" value="MDI2111730.1"/>
    <property type="molecule type" value="Genomic_DNA"/>
</dbReference>
<sequence>MSDLYNQYKNYYVLCVWAEVDYPPEKSRLFSTKEEAQQEFIMDIAKVGLGSNVEAQFRALKKGLKPDFPKVKIITLKKDVHDYEQYYPYEPSEEPCWDAQTGVLLYCRNREDYISITYFDRKFDD</sequence>
<comment type="caution">
    <text evidence="1">The sequence shown here is derived from an EMBL/GenBank/DDBJ whole genome shotgun (WGS) entry which is preliminary data.</text>
</comment>
<keyword evidence="2" id="KW-1185">Reference proteome</keyword>
<evidence type="ECO:0000313" key="1">
    <source>
        <dbReference type="EMBL" id="MDI2111730.1"/>
    </source>
</evidence>
<organism evidence="1 2">
    <name type="scientific">Commensalibacter nepenthis</name>
    <dbReference type="NCBI Taxonomy" id="3043872"/>
    <lineage>
        <taxon>Bacteria</taxon>
        <taxon>Pseudomonadati</taxon>
        <taxon>Pseudomonadota</taxon>
        <taxon>Alphaproteobacteria</taxon>
        <taxon>Acetobacterales</taxon>
        <taxon>Acetobacteraceae</taxon>
    </lineage>
</organism>